<geneLocation type="mitochondrion" evidence="1"/>
<organism evidence="1">
    <name type="scientific">Fusarium acuminatum CS5907</name>
    <dbReference type="NCBI Taxonomy" id="1318461"/>
    <lineage>
        <taxon>Eukaryota</taxon>
        <taxon>Fungi</taxon>
        <taxon>Dikarya</taxon>
        <taxon>Ascomycota</taxon>
        <taxon>Pezizomycotina</taxon>
        <taxon>Sordariomycetes</taxon>
        <taxon>Hypocreomycetidae</taxon>
        <taxon>Hypocreales</taxon>
        <taxon>Nectriaceae</taxon>
        <taxon>Fusarium</taxon>
        <taxon>Fusarium tricinctum species complex</taxon>
    </lineage>
</organism>
<dbReference type="AlphaFoldDB" id="W1IBL3"/>
<reference evidence="1" key="1">
    <citation type="submission" date="2013-05" db="EMBL/GenBank/DDBJ databases">
        <title>Draft genome sequences of six wheat associated Fusarium spp. isolates.</title>
        <authorList>
            <person name="Moolhuijzen P.M."/>
            <person name="Manners J.M."/>
            <person name="Wilcox S."/>
            <person name="Bellgard M.I."/>
            <person name="Gardiner D.M."/>
        </authorList>
    </citation>
    <scope>NUCLEOTIDE SEQUENCE</scope>
    <source>
        <strain evidence="1">CS5907</strain>
    </source>
</reference>
<dbReference type="EMBL" id="HG322232">
    <property type="protein sequence ID" value="CDX63556.1"/>
    <property type="molecule type" value="Genomic_DNA"/>
</dbReference>
<name>W1IBL3_9HYPO</name>
<dbReference type="EMBL" id="CBMG010003904">
    <property type="protein sequence ID" value="CDL73446.1"/>
    <property type="molecule type" value="Genomic_DNA"/>
</dbReference>
<proteinExistence type="predicted"/>
<gene>
    <name evidence="1" type="ORF">BN851_0153610</name>
</gene>
<protein>
    <submittedName>
        <fullName evidence="1">Unclassified</fullName>
    </submittedName>
</protein>
<accession>W1IBL3</accession>
<keyword evidence="1" id="KW-0496">Mitochondrion</keyword>
<sequence>MNHHVTVNRPWIGTNHSSHAERGMRNKFAFLVTSKKNK</sequence>
<evidence type="ECO:0000313" key="1">
    <source>
        <dbReference type="EMBL" id="CDL73446.1"/>
    </source>
</evidence>